<reference evidence="2 3" key="1">
    <citation type="journal article" date="2020" name="Proc. Natl. Acad. Sci. U.S.A.">
        <title>Ecological drivers of bacterial community assembly in synthetic phycospheres.</title>
        <authorList>
            <person name="Fu H."/>
            <person name="Uchimiya M."/>
            <person name="Gore J."/>
            <person name="Moran M.A."/>
        </authorList>
    </citation>
    <scope>NUCLEOTIDE SEQUENCE [LARGE SCALE GENOMIC DNA]</scope>
    <source>
        <strain evidence="2">HF-Din03</strain>
    </source>
</reference>
<comment type="caution">
    <text evidence="2">The sequence shown here is derived from an EMBL/GenBank/DDBJ whole genome shotgun (WGS) entry which is preliminary data.</text>
</comment>
<organism evidence="2 3">
    <name type="scientific">Ruegeria pomeroyi</name>
    <dbReference type="NCBI Taxonomy" id="89184"/>
    <lineage>
        <taxon>Bacteria</taxon>
        <taxon>Pseudomonadati</taxon>
        <taxon>Pseudomonadota</taxon>
        <taxon>Alphaproteobacteria</taxon>
        <taxon>Rhodobacterales</taxon>
        <taxon>Roseobacteraceae</taxon>
        <taxon>Ruegeria</taxon>
    </lineage>
</organism>
<accession>A0A850LFG2</accession>
<keyword evidence="1" id="KW-0812">Transmembrane</keyword>
<dbReference type="EMBL" id="JABXIY010000013">
    <property type="protein sequence ID" value="NVK96332.1"/>
    <property type="molecule type" value="Genomic_DNA"/>
</dbReference>
<feature type="transmembrane region" description="Helical" evidence="1">
    <location>
        <begin position="25"/>
        <end position="44"/>
    </location>
</feature>
<protein>
    <submittedName>
        <fullName evidence="2">Uncharacterized protein</fullName>
    </submittedName>
</protein>
<dbReference type="AlphaFoldDB" id="A0A850LFG2"/>
<keyword evidence="1" id="KW-0472">Membrane</keyword>
<proteinExistence type="predicted"/>
<evidence type="ECO:0000313" key="2">
    <source>
        <dbReference type="EMBL" id="NVK96332.1"/>
    </source>
</evidence>
<name>A0A850LFG2_9RHOB</name>
<gene>
    <name evidence="2" type="ORF">HW564_05310</name>
</gene>
<dbReference type="Proteomes" id="UP000565723">
    <property type="component" value="Unassembled WGS sequence"/>
</dbReference>
<dbReference type="RefSeq" id="WP_011049245.1">
    <property type="nucleotide sequence ID" value="NZ_CP076685.1"/>
</dbReference>
<evidence type="ECO:0000256" key="1">
    <source>
        <dbReference type="SAM" id="Phobius"/>
    </source>
</evidence>
<keyword evidence="1" id="KW-1133">Transmembrane helix</keyword>
<sequence length="130" mass="13624">MLDLLSKLIGPHRAVSVYAFLHTRGAALAAGALFAAILGGLLLFGRGEEPHEHEAFLTLDVLSLTAINGDLRNGAIVSVRLPGGQATSITSTEGPVAASVTTTACVEKRVYVTSGEARYRLKLPQHCTGQ</sequence>
<evidence type="ECO:0000313" key="3">
    <source>
        <dbReference type="Proteomes" id="UP000565723"/>
    </source>
</evidence>